<keyword evidence="1" id="KW-0472">Membrane</keyword>
<evidence type="ECO:0000313" key="3">
    <source>
        <dbReference type="Proteomes" id="UP001596035"/>
    </source>
</evidence>
<organism evidence="2 3">
    <name type="scientific">Streptomyces atrovirens</name>
    <dbReference type="NCBI Taxonomy" id="285556"/>
    <lineage>
        <taxon>Bacteria</taxon>
        <taxon>Bacillati</taxon>
        <taxon>Actinomycetota</taxon>
        <taxon>Actinomycetes</taxon>
        <taxon>Kitasatosporales</taxon>
        <taxon>Streptomycetaceae</taxon>
        <taxon>Streptomyces</taxon>
    </lineage>
</organism>
<keyword evidence="3" id="KW-1185">Reference proteome</keyword>
<proteinExistence type="predicted"/>
<keyword evidence="1" id="KW-0812">Transmembrane</keyword>
<name>A0ABW0DXL3_9ACTN</name>
<feature type="transmembrane region" description="Helical" evidence="1">
    <location>
        <begin position="12"/>
        <end position="33"/>
    </location>
</feature>
<dbReference type="Proteomes" id="UP001596035">
    <property type="component" value="Unassembled WGS sequence"/>
</dbReference>
<evidence type="ECO:0008006" key="4">
    <source>
        <dbReference type="Google" id="ProtNLM"/>
    </source>
</evidence>
<gene>
    <name evidence="2" type="ORF">ACFPWV_27355</name>
</gene>
<protein>
    <recommendedName>
        <fullName evidence="4">DUF4345 domain-containing protein</fullName>
    </recommendedName>
</protein>
<accession>A0ABW0DXL3</accession>
<evidence type="ECO:0000313" key="2">
    <source>
        <dbReference type="EMBL" id="MFC5243586.1"/>
    </source>
</evidence>
<keyword evidence="1" id="KW-1133">Transmembrane helix</keyword>
<sequence length="118" mass="12246">MISIQTDALDTAGGVFMAVAGLGCACFGGLAVLRPGSPPKPFEGPAWVVRAWGFGYVLLGLGTAARMGLMLVGKEPARLTAVTHSVATPLLICSVTAAYVVRRRRRRPAGTAAVGRHK</sequence>
<feature type="transmembrane region" description="Helical" evidence="1">
    <location>
        <begin position="54"/>
        <end position="73"/>
    </location>
</feature>
<comment type="caution">
    <text evidence="2">The sequence shown here is derived from an EMBL/GenBank/DDBJ whole genome shotgun (WGS) entry which is preliminary data.</text>
</comment>
<evidence type="ECO:0000256" key="1">
    <source>
        <dbReference type="SAM" id="Phobius"/>
    </source>
</evidence>
<reference evidence="3" key="1">
    <citation type="journal article" date="2019" name="Int. J. Syst. Evol. Microbiol.">
        <title>The Global Catalogue of Microorganisms (GCM) 10K type strain sequencing project: providing services to taxonomists for standard genome sequencing and annotation.</title>
        <authorList>
            <consortium name="The Broad Institute Genomics Platform"/>
            <consortium name="The Broad Institute Genome Sequencing Center for Infectious Disease"/>
            <person name="Wu L."/>
            <person name="Ma J."/>
        </authorList>
    </citation>
    <scope>NUCLEOTIDE SEQUENCE [LARGE SCALE GENOMIC DNA]</scope>
    <source>
        <strain evidence="3">CGMCC 4.7131</strain>
    </source>
</reference>
<dbReference type="RefSeq" id="WP_344567399.1">
    <property type="nucleotide sequence ID" value="NZ_BAAATG010000054.1"/>
</dbReference>
<feature type="transmembrane region" description="Helical" evidence="1">
    <location>
        <begin position="79"/>
        <end position="101"/>
    </location>
</feature>
<dbReference type="EMBL" id="JBHSKN010000026">
    <property type="protein sequence ID" value="MFC5243586.1"/>
    <property type="molecule type" value="Genomic_DNA"/>
</dbReference>